<keyword evidence="2" id="KW-0106">Calcium</keyword>
<dbReference type="InterPro" id="IPR050145">
    <property type="entry name" value="Centrin_CML-like"/>
</dbReference>
<dbReference type="Proteomes" id="UP000735302">
    <property type="component" value="Unassembled WGS sequence"/>
</dbReference>
<gene>
    <name evidence="4" type="ORF">PoB_007491000</name>
</gene>
<proteinExistence type="predicted"/>
<feature type="domain" description="EF-hand" evidence="3">
    <location>
        <begin position="44"/>
        <end position="79"/>
    </location>
</feature>
<evidence type="ECO:0000256" key="1">
    <source>
        <dbReference type="ARBA" id="ARBA00022737"/>
    </source>
</evidence>
<dbReference type="AlphaFoldDB" id="A0AAV4DWH1"/>
<feature type="domain" description="EF-hand" evidence="3">
    <location>
        <begin position="81"/>
        <end position="116"/>
    </location>
</feature>
<keyword evidence="5" id="KW-1185">Reference proteome</keyword>
<accession>A0AAV4DWH1</accession>
<evidence type="ECO:0000313" key="4">
    <source>
        <dbReference type="EMBL" id="GFO48405.1"/>
    </source>
</evidence>
<dbReference type="InterPro" id="IPR002048">
    <property type="entry name" value="EF_hand_dom"/>
</dbReference>
<dbReference type="CDD" id="cd00051">
    <property type="entry name" value="EFh"/>
    <property type="match status" value="2"/>
</dbReference>
<name>A0AAV4DWH1_9GAST</name>
<dbReference type="FunFam" id="1.10.238.10:FF:000178">
    <property type="entry name" value="Calmodulin-2 A"/>
    <property type="match status" value="1"/>
</dbReference>
<dbReference type="SUPFAM" id="SSF47473">
    <property type="entry name" value="EF-hand"/>
    <property type="match status" value="1"/>
</dbReference>
<comment type="caution">
    <text evidence="4">The sequence shown here is derived from an EMBL/GenBank/DDBJ whole genome shotgun (WGS) entry which is preliminary data.</text>
</comment>
<dbReference type="PROSITE" id="PS50222">
    <property type="entry name" value="EF_HAND_2"/>
    <property type="match status" value="2"/>
</dbReference>
<protein>
    <submittedName>
        <fullName evidence="4">Calmodulin-like</fullName>
    </submittedName>
</protein>
<dbReference type="Pfam" id="PF13499">
    <property type="entry name" value="EF-hand_7"/>
    <property type="match status" value="1"/>
</dbReference>
<dbReference type="InterPro" id="IPR018247">
    <property type="entry name" value="EF_Hand_1_Ca_BS"/>
</dbReference>
<keyword evidence="1" id="KW-0677">Repeat</keyword>
<dbReference type="InterPro" id="IPR011992">
    <property type="entry name" value="EF-hand-dom_pair"/>
</dbReference>
<evidence type="ECO:0000256" key="2">
    <source>
        <dbReference type="ARBA" id="ARBA00022837"/>
    </source>
</evidence>
<dbReference type="Gene3D" id="1.10.238.10">
    <property type="entry name" value="EF-hand"/>
    <property type="match status" value="2"/>
</dbReference>
<dbReference type="GO" id="GO:0005509">
    <property type="term" value="F:calcium ion binding"/>
    <property type="evidence" value="ECO:0007669"/>
    <property type="project" value="InterPro"/>
</dbReference>
<dbReference type="SMART" id="SM00054">
    <property type="entry name" value="EFh"/>
    <property type="match status" value="3"/>
</dbReference>
<evidence type="ECO:0000259" key="3">
    <source>
        <dbReference type="PROSITE" id="PS50222"/>
    </source>
</evidence>
<dbReference type="GO" id="GO:0043226">
    <property type="term" value="C:organelle"/>
    <property type="evidence" value="ECO:0007669"/>
    <property type="project" value="UniProtKB-ARBA"/>
</dbReference>
<sequence>MSNKAVNNFETKCKKFFDAANGGEPLTPGALCRVIRKACPSFKGEDSEIAAMFFDVDKDHDSLISWEEFTKAMFAKDPKEITRAELEETFKDVDKDGSGKLSRAEIGDLIKSLEIKVSDEGLTSLMEESDPNGDGVDIQEFLAAFKDILS</sequence>
<reference evidence="4 5" key="1">
    <citation type="journal article" date="2021" name="Elife">
        <title>Chloroplast acquisition without the gene transfer in kleptoplastic sea slugs, Plakobranchus ocellatus.</title>
        <authorList>
            <person name="Maeda T."/>
            <person name="Takahashi S."/>
            <person name="Yoshida T."/>
            <person name="Shimamura S."/>
            <person name="Takaki Y."/>
            <person name="Nagai Y."/>
            <person name="Toyoda A."/>
            <person name="Suzuki Y."/>
            <person name="Arimoto A."/>
            <person name="Ishii H."/>
            <person name="Satoh N."/>
            <person name="Nishiyama T."/>
            <person name="Hasebe M."/>
            <person name="Maruyama T."/>
            <person name="Minagawa J."/>
            <person name="Obokata J."/>
            <person name="Shigenobu S."/>
        </authorList>
    </citation>
    <scope>NUCLEOTIDE SEQUENCE [LARGE SCALE GENOMIC DNA]</scope>
</reference>
<dbReference type="PROSITE" id="PS00018">
    <property type="entry name" value="EF_HAND_1"/>
    <property type="match status" value="1"/>
</dbReference>
<dbReference type="EMBL" id="BLXT01008389">
    <property type="protein sequence ID" value="GFO48405.1"/>
    <property type="molecule type" value="Genomic_DNA"/>
</dbReference>
<evidence type="ECO:0000313" key="5">
    <source>
        <dbReference type="Proteomes" id="UP000735302"/>
    </source>
</evidence>
<dbReference type="PANTHER" id="PTHR23050">
    <property type="entry name" value="CALCIUM BINDING PROTEIN"/>
    <property type="match status" value="1"/>
</dbReference>
<organism evidence="4 5">
    <name type="scientific">Plakobranchus ocellatus</name>
    <dbReference type="NCBI Taxonomy" id="259542"/>
    <lineage>
        <taxon>Eukaryota</taxon>
        <taxon>Metazoa</taxon>
        <taxon>Spiralia</taxon>
        <taxon>Lophotrochozoa</taxon>
        <taxon>Mollusca</taxon>
        <taxon>Gastropoda</taxon>
        <taxon>Heterobranchia</taxon>
        <taxon>Euthyneura</taxon>
        <taxon>Panpulmonata</taxon>
        <taxon>Sacoglossa</taxon>
        <taxon>Placobranchoidea</taxon>
        <taxon>Plakobranchidae</taxon>
        <taxon>Plakobranchus</taxon>
    </lineage>
</organism>